<dbReference type="GO" id="GO:0006220">
    <property type="term" value="P:pyrimidine nucleotide metabolic process"/>
    <property type="evidence" value="ECO:0007669"/>
    <property type="project" value="UniProtKB-UniRule"/>
</dbReference>
<dbReference type="GO" id="GO:0005737">
    <property type="term" value="C:cytoplasm"/>
    <property type="evidence" value="ECO:0007669"/>
    <property type="project" value="UniProtKB-SubCell"/>
</dbReference>
<evidence type="ECO:0000256" key="1">
    <source>
        <dbReference type="ARBA" id="ARBA00009427"/>
    </source>
</evidence>
<dbReference type="AlphaFoldDB" id="A0A933MKF6"/>
<evidence type="ECO:0000313" key="11">
    <source>
        <dbReference type="Proteomes" id="UP000736328"/>
    </source>
</evidence>
<evidence type="ECO:0000256" key="4">
    <source>
        <dbReference type="ARBA" id="ARBA00022777"/>
    </source>
</evidence>
<dbReference type="SUPFAM" id="SSF52540">
    <property type="entry name" value="P-loop containing nucleoside triphosphate hydrolases"/>
    <property type="match status" value="1"/>
</dbReference>
<dbReference type="InterPro" id="IPR027417">
    <property type="entry name" value="P-loop_NTPase"/>
</dbReference>
<evidence type="ECO:0000256" key="5">
    <source>
        <dbReference type="ARBA" id="ARBA00022840"/>
    </source>
</evidence>
<gene>
    <name evidence="8" type="primary">cmk</name>
    <name evidence="10" type="ORF">HY768_10945</name>
</gene>
<comment type="catalytic activity">
    <reaction evidence="7 8">
        <text>CMP + ATP = CDP + ADP</text>
        <dbReference type="Rhea" id="RHEA:11600"/>
        <dbReference type="ChEBI" id="CHEBI:30616"/>
        <dbReference type="ChEBI" id="CHEBI:58069"/>
        <dbReference type="ChEBI" id="CHEBI:60377"/>
        <dbReference type="ChEBI" id="CHEBI:456216"/>
        <dbReference type="EC" id="2.7.4.25"/>
    </reaction>
</comment>
<sequence length="227" mass="24801">MFRKPVIAIDGPAASGKSTTARLVAQKLGYLYIDTGAMYRAAGLKALRLGISFSDREAIGKMMDRTDISQKPAPLGPATFLDGVDVSGPIRSPEVSQAASDISAIPSVRQRLVKLQQQMGRKGGVVMEGRDITTVVFPNAEVKVFMQASVRERAHRRKAELEAHGMTMDLKVLEKQIETRDRQDSQRDDSPLTCTPDSLVIDTSTLTIDQQVEMVIAQAEKVMKAEA</sequence>
<name>A0A933MKF6_UNCT6</name>
<dbReference type="GO" id="GO:0005524">
    <property type="term" value="F:ATP binding"/>
    <property type="evidence" value="ECO:0007669"/>
    <property type="project" value="UniProtKB-UniRule"/>
</dbReference>
<evidence type="ECO:0000256" key="3">
    <source>
        <dbReference type="ARBA" id="ARBA00022741"/>
    </source>
</evidence>
<feature type="binding site" evidence="8">
    <location>
        <begin position="11"/>
        <end position="19"/>
    </location>
    <ligand>
        <name>ATP</name>
        <dbReference type="ChEBI" id="CHEBI:30616"/>
    </ligand>
</feature>
<evidence type="ECO:0000313" key="10">
    <source>
        <dbReference type="EMBL" id="MBI4727714.1"/>
    </source>
</evidence>
<keyword evidence="5 8" id="KW-0067">ATP-binding</keyword>
<dbReference type="EC" id="2.7.4.25" evidence="8"/>
<comment type="similarity">
    <text evidence="1 8">Belongs to the cytidylate kinase family. Type 1 subfamily.</text>
</comment>
<evidence type="ECO:0000256" key="8">
    <source>
        <dbReference type="HAMAP-Rule" id="MF_00238"/>
    </source>
</evidence>
<dbReference type="Gene3D" id="3.40.50.300">
    <property type="entry name" value="P-loop containing nucleotide triphosphate hydrolases"/>
    <property type="match status" value="1"/>
</dbReference>
<protein>
    <recommendedName>
        <fullName evidence="8">Cytidylate kinase</fullName>
        <shortName evidence="8">CK</shortName>
        <ecNumber evidence="8">2.7.4.25</ecNumber>
    </recommendedName>
    <alternativeName>
        <fullName evidence="8">Cytidine monophosphate kinase</fullName>
        <shortName evidence="8">CMP kinase</shortName>
    </alternativeName>
</protein>
<evidence type="ECO:0000256" key="6">
    <source>
        <dbReference type="ARBA" id="ARBA00047615"/>
    </source>
</evidence>
<keyword evidence="8" id="KW-0963">Cytoplasm</keyword>
<evidence type="ECO:0000256" key="2">
    <source>
        <dbReference type="ARBA" id="ARBA00022679"/>
    </source>
</evidence>
<dbReference type="HAMAP" id="MF_00238">
    <property type="entry name" value="Cytidyl_kinase_type1"/>
    <property type="match status" value="1"/>
</dbReference>
<dbReference type="CDD" id="cd02020">
    <property type="entry name" value="CMPK"/>
    <property type="match status" value="1"/>
</dbReference>
<dbReference type="InterPro" id="IPR011994">
    <property type="entry name" value="Cytidylate_kinase_dom"/>
</dbReference>
<dbReference type="GO" id="GO:0036431">
    <property type="term" value="F:dCMP kinase activity"/>
    <property type="evidence" value="ECO:0007669"/>
    <property type="project" value="InterPro"/>
</dbReference>
<dbReference type="Pfam" id="PF02224">
    <property type="entry name" value="Cytidylate_kin"/>
    <property type="match status" value="1"/>
</dbReference>
<keyword evidence="2 8" id="KW-0808">Transferase</keyword>
<evidence type="ECO:0000259" key="9">
    <source>
        <dbReference type="Pfam" id="PF02224"/>
    </source>
</evidence>
<organism evidence="10 11">
    <name type="scientific">candidate division TA06 bacterium</name>
    <dbReference type="NCBI Taxonomy" id="2250710"/>
    <lineage>
        <taxon>Bacteria</taxon>
        <taxon>Bacteria division TA06</taxon>
    </lineage>
</organism>
<comment type="subcellular location">
    <subcellularLocation>
        <location evidence="8">Cytoplasm</location>
    </subcellularLocation>
</comment>
<proteinExistence type="inferred from homology"/>
<reference evidence="10" key="1">
    <citation type="submission" date="2020-07" db="EMBL/GenBank/DDBJ databases">
        <title>Huge and variable diversity of episymbiotic CPR bacteria and DPANN archaea in groundwater ecosystems.</title>
        <authorList>
            <person name="He C.Y."/>
            <person name="Keren R."/>
            <person name="Whittaker M."/>
            <person name="Farag I.F."/>
            <person name="Doudna J."/>
            <person name="Cate J.H.D."/>
            <person name="Banfield J.F."/>
        </authorList>
    </citation>
    <scope>NUCLEOTIDE SEQUENCE</scope>
    <source>
        <strain evidence="10">NC_groundwater_1520_Pr4_B-0.1um_53_5</strain>
    </source>
</reference>
<keyword evidence="3 8" id="KW-0547">Nucleotide-binding</keyword>
<evidence type="ECO:0000256" key="7">
    <source>
        <dbReference type="ARBA" id="ARBA00048478"/>
    </source>
</evidence>
<dbReference type="Proteomes" id="UP000736328">
    <property type="component" value="Unassembled WGS sequence"/>
</dbReference>
<keyword evidence="4 8" id="KW-0418">Kinase</keyword>
<feature type="domain" description="Cytidylate kinase" evidence="9">
    <location>
        <begin position="7"/>
        <end position="220"/>
    </location>
</feature>
<accession>A0A933MKF6</accession>
<comment type="caution">
    <text evidence="10">The sequence shown here is derived from an EMBL/GenBank/DDBJ whole genome shotgun (WGS) entry which is preliminary data.</text>
</comment>
<dbReference type="EMBL" id="JACQXR010000150">
    <property type="protein sequence ID" value="MBI4727714.1"/>
    <property type="molecule type" value="Genomic_DNA"/>
</dbReference>
<comment type="catalytic activity">
    <reaction evidence="6 8">
        <text>dCMP + ATP = dCDP + ADP</text>
        <dbReference type="Rhea" id="RHEA:25094"/>
        <dbReference type="ChEBI" id="CHEBI:30616"/>
        <dbReference type="ChEBI" id="CHEBI:57566"/>
        <dbReference type="ChEBI" id="CHEBI:58593"/>
        <dbReference type="ChEBI" id="CHEBI:456216"/>
        <dbReference type="EC" id="2.7.4.25"/>
    </reaction>
</comment>
<dbReference type="InterPro" id="IPR003136">
    <property type="entry name" value="Cytidylate_kin"/>
</dbReference>
<dbReference type="NCBIfam" id="TIGR00017">
    <property type="entry name" value="cmk"/>
    <property type="match status" value="1"/>
</dbReference>